<keyword evidence="2" id="KW-0812">Transmembrane</keyword>
<name>A0AAW7Y8H0_9GAMM</name>
<keyword evidence="2" id="KW-1133">Transmembrane helix</keyword>
<feature type="transmembrane region" description="Helical" evidence="2">
    <location>
        <begin position="50"/>
        <end position="68"/>
    </location>
</feature>
<proteinExistence type="predicted"/>
<feature type="region of interest" description="Disordered" evidence="1">
    <location>
        <begin position="91"/>
        <end position="133"/>
    </location>
</feature>
<dbReference type="RefSeq" id="WP_261857512.1">
    <property type="nucleotide sequence ID" value="NZ_AP024850.1"/>
</dbReference>
<feature type="domain" description="Opacity-associated protein A-like N-terminal" evidence="4">
    <location>
        <begin position="43"/>
        <end position="70"/>
    </location>
</feature>
<organism evidence="5 6">
    <name type="scientific">Photobacterium sanguinicancri</name>
    <dbReference type="NCBI Taxonomy" id="875932"/>
    <lineage>
        <taxon>Bacteria</taxon>
        <taxon>Pseudomonadati</taxon>
        <taxon>Pseudomonadota</taxon>
        <taxon>Gammaproteobacteria</taxon>
        <taxon>Vibrionales</taxon>
        <taxon>Vibrionaceae</taxon>
        <taxon>Photobacterium</taxon>
    </lineage>
</organism>
<dbReference type="AlphaFoldDB" id="A0AAW7Y8H0"/>
<dbReference type="Pfam" id="PF08525">
    <property type="entry name" value="OapA_N"/>
    <property type="match status" value="1"/>
</dbReference>
<evidence type="ECO:0000259" key="3">
    <source>
        <dbReference type="Pfam" id="PF04225"/>
    </source>
</evidence>
<evidence type="ECO:0000256" key="2">
    <source>
        <dbReference type="SAM" id="Phobius"/>
    </source>
</evidence>
<evidence type="ECO:0000259" key="4">
    <source>
        <dbReference type="Pfam" id="PF08525"/>
    </source>
</evidence>
<dbReference type="Pfam" id="PF04225">
    <property type="entry name" value="LysM_OapA"/>
    <property type="match status" value="1"/>
</dbReference>
<gene>
    <name evidence="5" type="ORF">Q4568_18980</name>
</gene>
<evidence type="ECO:0000313" key="5">
    <source>
        <dbReference type="EMBL" id="MDO6544627.1"/>
    </source>
</evidence>
<dbReference type="InterPro" id="IPR007340">
    <property type="entry name" value="LysM_Opacity-associatedA"/>
</dbReference>
<dbReference type="InterPro" id="IPR013731">
    <property type="entry name" value="OapA_N"/>
</dbReference>
<comment type="caution">
    <text evidence="5">The sequence shown here is derived from an EMBL/GenBank/DDBJ whole genome shotgun (WGS) entry which is preliminary data.</text>
</comment>
<dbReference type="EMBL" id="JAUOPU010000027">
    <property type="protein sequence ID" value="MDO6544627.1"/>
    <property type="molecule type" value="Genomic_DNA"/>
</dbReference>
<accession>A0AAW7Y8H0</accession>
<dbReference type="Proteomes" id="UP001170624">
    <property type="component" value="Unassembled WGS sequence"/>
</dbReference>
<sequence>MGQARRRSKKKSEFKLPEWQFDRAVLSALKDKGLTALAPIRGRWAKLPTLHRRALTVLVPVVVLLLLLPSSPSMTVEPETDSVRREVTLNLGESAPEPIGERSEPVSPQRVKRAEPASPSTPKTVSIQSEKTSSVASTSTKALSLEWQRYQIQQGQTLANIFREKSLPLSDLYAVAAIEGKDKPLSRIKSGQWIRYKQTATGNLDAIQIETTSGKSVMYYRLSDGSFSRGK</sequence>
<dbReference type="GO" id="GO:0042834">
    <property type="term" value="F:peptidoglycan binding"/>
    <property type="evidence" value="ECO:0007669"/>
    <property type="project" value="InterPro"/>
</dbReference>
<keyword evidence="2" id="KW-0472">Membrane</keyword>
<reference evidence="5" key="1">
    <citation type="submission" date="2023-07" db="EMBL/GenBank/DDBJ databases">
        <title>Genome content predicts the carbon catabolic preferences of heterotrophic bacteria.</title>
        <authorList>
            <person name="Gralka M."/>
        </authorList>
    </citation>
    <scope>NUCLEOTIDE SEQUENCE</scope>
    <source>
        <strain evidence="5">G2M05</strain>
    </source>
</reference>
<evidence type="ECO:0000313" key="6">
    <source>
        <dbReference type="Proteomes" id="UP001170624"/>
    </source>
</evidence>
<feature type="domain" description="Opacity-associated protein A LysM-like" evidence="3">
    <location>
        <begin position="146"/>
        <end position="231"/>
    </location>
</feature>
<protein>
    <submittedName>
        <fullName evidence="5">LysM-like peptidoglycan-binding domain-containing protein</fullName>
    </submittedName>
</protein>
<dbReference type="Gene3D" id="3.10.450.350">
    <property type="match status" value="1"/>
</dbReference>
<evidence type="ECO:0000256" key="1">
    <source>
        <dbReference type="SAM" id="MobiDB-lite"/>
    </source>
</evidence>
<feature type="compositionally biased region" description="Polar residues" evidence="1">
    <location>
        <begin position="118"/>
        <end position="128"/>
    </location>
</feature>